<reference evidence="3 4" key="1">
    <citation type="submission" date="2022-02" db="EMBL/GenBank/DDBJ databases">
        <title>Comparative genomics of the first Antarctic Pseudomonas spp. capable of biotransforming 2,4,6-Trinitrotoluene.</title>
        <authorList>
            <person name="Cabrera M.A."/>
            <person name="Marquez S.L."/>
            <person name="Perez-Donoso J.M."/>
        </authorList>
    </citation>
    <scope>NUCLEOTIDE SEQUENCE [LARGE SCALE GENOMIC DNA]</scope>
    <source>
        <strain evidence="3 4">TNT11</strain>
    </source>
</reference>
<protein>
    <submittedName>
        <fullName evidence="3">ATP-binding protein</fullName>
    </submittedName>
</protein>
<keyword evidence="4" id="KW-1185">Reference proteome</keyword>
<accession>A0ABT0EBN1</accession>
<dbReference type="Pfam" id="PF13589">
    <property type="entry name" value="HATPase_c_3"/>
    <property type="match status" value="1"/>
</dbReference>
<dbReference type="Pfam" id="PF02518">
    <property type="entry name" value="HATPase_c"/>
    <property type="match status" value="1"/>
</dbReference>
<evidence type="ECO:0000313" key="3">
    <source>
        <dbReference type="EMBL" id="MCK1783118.1"/>
    </source>
</evidence>
<dbReference type="GO" id="GO:0005524">
    <property type="term" value="F:ATP binding"/>
    <property type="evidence" value="ECO:0007669"/>
    <property type="project" value="UniProtKB-KW"/>
</dbReference>
<dbReference type="Proteomes" id="UP001317085">
    <property type="component" value="Unassembled WGS sequence"/>
</dbReference>
<dbReference type="SUPFAM" id="SSF55874">
    <property type="entry name" value="ATPase domain of HSP90 chaperone/DNA topoisomerase II/histidine kinase"/>
    <property type="match status" value="2"/>
</dbReference>
<dbReference type="SMART" id="SM00387">
    <property type="entry name" value="HATPase_c"/>
    <property type="match status" value="1"/>
</dbReference>
<dbReference type="RefSeq" id="WP_247395878.1">
    <property type="nucleotide sequence ID" value="NZ_JAKNRV010000006.1"/>
</dbReference>
<evidence type="ECO:0000313" key="4">
    <source>
        <dbReference type="Proteomes" id="UP001317085"/>
    </source>
</evidence>
<comment type="caution">
    <text evidence="3">The sequence shown here is derived from an EMBL/GenBank/DDBJ whole genome shotgun (WGS) entry which is preliminary data.</text>
</comment>
<proteinExistence type="predicted"/>
<dbReference type="Pfam" id="PF19191">
    <property type="entry name" value="HEF_HK"/>
    <property type="match status" value="1"/>
</dbReference>
<dbReference type="EMBL" id="JAKNRV010000006">
    <property type="protein sequence ID" value="MCK1783118.1"/>
    <property type="molecule type" value="Genomic_DNA"/>
</dbReference>
<dbReference type="PROSITE" id="PS50109">
    <property type="entry name" value="HIS_KIN"/>
    <property type="match status" value="1"/>
</dbReference>
<dbReference type="InterPro" id="IPR003594">
    <property type="entry name" value="HATPase_dom"/>
</dbReference>
<dbReference type="InterPro" id="IPR036890">
    <property type="entry name" value="HATPase_C_sf"/>
</dbReference>
<keyword evidence="3" id="KW-0547">Nucleotide-binding</keyword>
<dbReference type="InterPro" id="IPR005467">
    <property type="entry name" value="His_kinase_dom"/>
</dbReference>
<name>A0ABT0EBN1_9PSED</name>
<keyword evidence="1" id="KW-0175">Coiled coil</keyword>
<dbReference type="InterPro" id="IPR043836">
    <property type="entry name" value="DHp"/>
</dbReference>
<evidence type="ECO:0000259" key="2">
    <source>
        <dbReference type="PROSITE" id="PS50109"/>
    </source>
</evidence>
<dbReference type="Gene3D" id="3.30.565.10">
    <property type="entry name" value="Histidine kinase-like ATPase, C-terminal domain"/>
    <property type="match status" value="2"/>
</dbReference>
<sequence length="1001" mass="115356">MTQLKVRARAVDMLGRQQIAGIPTAIHELFKNAHDAYAERVEVDFFRRTRVLVLRDDGYGMTRSDLENRWLTLGTESRVNANRDEIEEETEEETEEEVWRKWRGPKKLPKRVIMGEKGIGRLAIAVIAPITILMTRASRPDGLHNLVVALIHWGIFEQPGIDIGAIDIPIEEFSGGILPTKNDIAKLIDKVSENLKSLKNRIDPDVFIQLHQNLDLARTIGPDKIDENLNQGRDQPLTLTGEGYGTHFIVLPVAPELDDDIDGGADKEASKLERNLLGFSNLMSGDEPVIKTEFRDHHLSEVEELIGPSVFFTEDDFTKTDHLFEGDFDENGQFIGDVMIYGKPRKFVCNWNDGRGRRPRCGSFSIRYGYIQGNPKESSLNSQDWTEMSSKLERLGGVYIYRDGIRVLPYGNTDYDFLEIEKRRTKSAGDWFFSYRRGFGYISIGHENNTSLTEKAGREGFRENQAYRDFRSVLINFFQQLALEFFRETSPQGDYWEVKKEISAQAELLKKQKKKADGRRTVFEKELEDFSSEYESDFYELEAERISRSLAERLDLLLEERDQGQLAVKLRLLELDVRSQFRTLYNKSIIMRPRGLSLPKRLEKEWAAYERMSLEVRETVLDPLRLEIDEKLQKAAHGNLAEAQRREIAIQSIERERDSTVKELVGLRREAFQASDKMQQSLKQVLQSEFSDLRANIETLVAEFTQRSAEKPEELDHVRHEIEQQIGNLRKQESELFDSFRRQMIELSEGIEERETLDDRFAALESRNQLLEEQLDFYSDFAQMGMSVGILQHEFERAARGIRVAMADFKPWADRNPPLFKIYKNLREHIEHLDGYLKVLDPLGRRMHRSTVELSGDEILNVIRRVFNESLKDGEVELIATNAFRDKKVKCRSSALLGAFINVVDNAIYWVASRSENLRKIILDADDDGFLISNTGPGVEERMRDQIFDFGTSKKPGGRGMGLAISRETLLRENFTIELEKTGLDVNPVFRIKPMDKQGEV</sequence>
<evidence type="ECO:0000256" key="1">
    <source>
        <dbReference type="SAM" id="Coils"/>
    </source>
</evidence>
<gene>
    <name evidence="3" type="ORF">L9Z73_01675</name>
</gene>
<organism evidence="3 4">
    <name type="scientific">Pseudomonas emilianonis</name>
    <dbReference type="NCBI Taxonomy" id="2915812"/>
    <lineage>
        <taxon>Bacteria</taxon>
        <taxon>Pseudomonadati</taxon>
        <taxon>Pseudomonadota</taxon>
        <taxon>Gammaproteobacteria</taxon>
        <taxon>Pseudomonadales</taxon>
        <taxon>Pseudomonadaceae</taxon>
        <taxon>Pseudomonas</taxon>
    </lineage>
</organism>
<keyword evidence="3" id="KW-0067">ATP-binding</keyword>
<feature type="domain" description="Histidine kinase" evidence="2">
    <location>
        <begin position="790"/>
        <end position="980"/>
    </location>
</feature>
<feature type="coiled-coil region" evidence="1">
    <location>
        <begin position="650"/>
        <end position="774"/>
    </location>
</feature>